<comment type="caution">
    <text evidence="2">The sequence shown here is derived from an EMBL/GenBank/DDBJ whole genome shotgun (WGS) entry which is preliminary data.</text>
</comment>
<name>A0A5B7IPG5_PORTR</name>
<protein>
    <submittedName>
        <fullName evidence="2">Uncharacterized protein</fullName>
    </submittedName>
</protein>
<feature type="region of interest" description="Disordered" evidence="1">
    <location>
        <begin position="17"/>
        <end position="42"/>
    </location>
</feature>
<proteinExistence type="predicted"/>
<accession>A0A5B7IPG5</accession>
<reference evidence="2 3" key="1">
    <citation type="submission" date="2019-05" db="EMBL/GenBank/DDBJ databases">
        <title>Another draft genome of Portunus trituberculatus and its Hox gene families provides insights of decapod evolution.</title>
        <authorList>
            <person name="Jeong J.-H."/>
            <person name="Song I."/>
            <person name="Kim S."/>
            <person name="Choi T."/>
            <person name="Kim D."/>
            <person name="Ryu S."/>
            <person name="Kim W."/>
        </authorList>
    </citation>
    <scope>NUCLEOTIDE SEQUENCE [LARGE SCALE GENOMIC DNA]</scope>
    <source>
        <tissue evidence="2">Muscle</tissue>
    </source>
</reference>
<dbReference type="EMBL" id="VSRR010058823">
    <property type="protein sequence ID" value="MPC82094.1"/>
    <property type="molecule type" value="Genomic_DNA"/>
</dbReference>
<gene>
    <name evidence="2" type="ORF">E2C01_076739</name>
</gene>
<evidence type="ECO:0000256" key="1">
    <source>
        <dbReference type="SAM" id="MobiDB-lite"/>
    </source>
</evidence>
<organism evidence="2 3">
    <name type="scientific">Portunus trituberculatus</name>
    <name type="common">Swimming crab</name>
    <name type="synonym">Neptunus trituberculatus</name>
    <dbReference type="NCBI Taxonomy" id="210409"/>
    <lineage>
        <taxon>Eukaryota</taxon>
        <taxon>Metazoa</taxon>
        <taxon>Ecdysozoa</taxon>
        <taxon>Arthropoda</taxon>
        <taxon>Crustacea</taxon>
        <taxon>Multicrustacea</taxon>
        <taxon>Malacostraca</taxon>
        <taxon>Eumalacostraca</taxon>
        <taxon>Eucarida</taxon>
        <taxon>Decapoda</taxon>
        <taxon>Pleocyemata</taxon>
        <taxon>Brachyura</taxon>
        <taxon>Eubrachyura</taxon>
        <taxon>Portunoidea</taxon>
        <taxon>Portunidae</taxon>
        <taxon>Portuninae</taxon>
        <taxon>Portunus</taxon>
    </lineage>
</organism>
<keyword evidence="3" id="KW-1185">Reference proteome</keyword>
<sequence length="69" mass="8251">MRRQIYWDYNRLLLQTDAADPRANRPTPHKRKESRAQRRTQEEGVLCPAAWVEMKVQQSMPESLTVRKK</sequence>
<dbReference type="AlphaFoldDB" id="A0A5B7IPG5"/>
<dbReference type="Proteomes" id="UP000324222">
    <property type="component" value="Unassembled WGS sequence"/>
</dbReference>
<evidence type="ECO:0000313" key="2">
    <source>
        <dbReference type="EMBL" id="MPC82094.1"/>
    </source>
</evidence>
<evidence type="ECO:0000313" key="3">
    <source>
        <dbReference type="Proteomes" id="UP000324222"/>
    </source>
</evidence>